<dbReference type="InterPro" id="IPR023365">
    <property type="entry name" value="Sortase_dom-sf"/>
</dbReference>
<dbReference type="InterPro" id="IPR042002">
    <property type="entry name" value="Sortase_C"/>
</dbReference>
<feature type="active site" description="Acyl-thioester intermediate" evidence="2">
    <location>
        <position position="221"/>
    </location>
</feature>
<dbReference type="NCBIfam" id="NF033745">
    <property type="entry name" value="class_C_sortase"/>
    <property type="match status" value="1"/>
</dbReference>
<gene>
    <name evidence="4" type="ORF">FLP15_06625</name>
</gene>
<dbReference type="NCBIfam" id="TIGR01076">
    <property type="entry name" value="sortase_fam"/>
    <property type="match status" value="1"/>
</dbReference>
<keyword evidence="3" id="KW-1133">Transmembrane helix</keyword>
<protein>
    <submittedName>
        <fullName evidence="4">Class C sortase</fullName>
    </submittedName>
</protein>
<accession>A0A514Z8P6</accession>
<evidence type="ECO:0000313" key="4">
    <source>
        <dbReference type="EMBL" id="QDK70887.1"/>
    </source>
</evidence>
<dbReference type="InterPro" id="IPR005754">
    <property type="entry name" value="Sortase"/>
</dbReference>
<evidence type="ECO:0000256" key="1">
    <source>
        <dbReference type="ARBA" id="ARBA00022801"/>
    </source>
</evidence>
<feature type="transmembrane region" description="Helical" evidence="3">
    <location>
        <begin position="258"/>
        <end position="277"/>
    </location>
</feature>
<dbReference type="KEGG" id="lack:FLP15_06625"/>
<keyword evidence="3" id="KW-0812">Transmembrane</keyword>
<keyword evidence="1" id="KW-0378">Hydrolase</keyword>
<name>A0A514Z8P6_9LACT</name>
<dbReference type="SUPFAM" id="SSF63817">
    <property type="entry name" value="Sortase"/>
    <property type="match status" value="1"/>
</dbReference>
<dbReference type="GO" id="GO:0016787">
    <property type="term" value="F:hydrolase activity"/>
    <property type="evidence" value="ECO:0007669"/>
    <property type="project" value="UniProtKB-KW"/>
</dbReference>
<dbReference type="Proteomes" id="UP000315128">
    <property type="component" value="Chromosome"/>
</dbReference>
<dbReference type="EMBL" id="CP041356">
    <property type="protein sequence ID" value="QDK70887.1"/>
    <property type="molecule type" value="Genomic_DNA"/>
</dbReference>
<dbReference type="Pfam" id="PF04203">
    <property type="entry name" value="Sortase"/>
    <property type="match status" value="1"/>
</dbReference>
<feature type="transmembrane region" description="Helical" evidence="3">
    <location>
        <begin position="21"/>
        <end position="39"/>
    </location>
</feature>
<organism evidence="4 5">
    <name type="scientific">Lactococcus protaetiae</name>
    <dbReference type="NCBI Taxonomy" id="2592653"/>
    <lineage>
        <taxon>Bacteria</taxon>
        <taxon>Bacillati</taxon>
        <taxon>Bacillota</taxon>
        <taxon>Bacilli</taxon>
        <taxon>Lactobacillales</taxon>
        <taxon>Streptococcaceae</taxon>
        <taxon>Lactococcus</taxon>
    </lineage>
</organism>
<evidence type="ECO:0000256" key="3">
    <source>
        <dbReference type="SAM" id="Phobius"/>
    </source>
</evidence>
<evidence type="ECO:0000313" key="5">
    <source>
        <dbReference type="Proteomes" id="UP000315128"/>
    </source>
</evidence>
<dbReference type="AlphaFoldDB" id="A0A514Z8P6"/>
<feature type="active site" description="Proton donor/acceptor" evidence="2">
    <location>
        <position position="159"/>
    </location>
</feature>
<dbReference type="Gene3D" id="2.40.260.10">
    <property type="entry name" value="Sortase"/>
    <property type="match status" value="1"/>
</dbReference>
<dbReference type="OrthoDB" id="1648028at2"/>
<keyword evidence="5" id="KW-1185">Reference proteome</keyword>
<evidence type="ECO:0000256" key="2">
    <source>
        <dbReference type="PIRSR" id="PIRSR605754-1"/>
    </source>
</evidence>
<sequence length="294" mass="33251">MIVRAKKKLTVKKKNRSFRDILSVIFALVAICALFYPIVANTLVSNKTADIVTKFNEKTSTLDKNEINHLLTSAKEYNTYIYDMSQHIPYTKSKPNYNQMLNIDNSGMMGNVSIPQIKVENVPVYHGDSEETLAVGIGHIPQTSLPIGGNNTHTVLSAHSGRVNNTLFTNLDKLKIGDVFYVDTLNLKMKYKINKIKVVDPEDVSTLGIQKGKDIATLVTCYPTGVNSQRLLVTGERVPYTSKTAQEEIQRDKYGYDFWVLLGSLILAILAVLYLIYKYYEKRKNRSKNTEETR</sequence>
<keyword evidence="3" id="KW-0472">Membrane</keyword>
<proteinExistence type="predicted"/>
<dbReference type="CDD" id="cd05827">
    <property type="entry name" value="Sortase_C"/>
    <property type="match status" value="1"/>
</dbReference>
<reference evidence="4 5" key="1">
    <citation type="submission" date="2019-07" db="EMBL/GenBank/DDBJ databases">
        <title>Genome sequencing of KACC 19320.</title>
        <authorList>
            <person name="Heo J."/>
            <person name="Kim S.-J."/>
            <person name="Kim J.-S."/>
            <person name="Hong S.-B."/>
            <person name="Kwon S.-W."/>
        </authorList>
    </citation>
    <scope>NUCLEOTIDE SEQUENCE [LARGE SCALE GENOMIC DNA]</scope>
    <source>
        <strain evidence="4 5">KACC 19320</strain>
    </source>
</reference>